<reference evidence="1 2" key="1">
    <citation type="submission" date="2022-10" db="EMBL/GenBank/DDBJ databases">
        <title>The complete genomes of actinobacterial strains from the NBC collection.</title>
        <authorList>
            <person name="Joergensen T.S."/>
            <person name="Alvarez Arevalo M."/>
            <person name="Sterndorff E.B."/>
            <person name="Faurdal D."/>
            <person name="Vuksanovic O."/>
            <person name="Mourched A.-S."/>
            <person name="Charusanti P."/>
            <person name="Shaw S."/>
            <person name="Blin K."/>
            <person name="Weber T."/>
        </authorList>
    </citation>
    <scope>NUCLEOTIDE SEQUENCE [LARGE SCALE GENOMIC DNA]</scope>
    <source>
        <strain evidence="1 2">NBC 01752</strain>
    </source>
</reference>
<keyword evidence="2" id="KW-1185">Reference proteome</keyword>
<dbReference type="EMBL" id="CP109135">
    <property type="protein sequence ID" value="WSD12394.1"/>
    <property type="molecule type" value="Genomic_DNA"/>
</dbReference>
<dbReference type="RefSeq" id="WP_266756625.1">
    <property type="nucleotide sequence ID" value="NZ_CP108134.1"/>
</dbReference>
<gene>
    <name evidence="1" type="ORF">OHB35_03730</name>
</gene>
<name>A0ABZ1H538_STRPH</name>
<accession>A0ABZ1H538</accession>
<evidence type="ECO:0000313" key="2">
    <source>
        <dbReference type="Proteomes" id="UP001340816"/>
    </source>
</evidence>
<organism evidence="1 2">
    <name type="scientific">Streptomyces phaeochromogenes</name>
    <dbReference type="NCBI Taxonomy" id="1923"/>
    <lineage>
        <taxon>Bacteria</taxon>
        <taxon>Bacillati</taxon>
        <taxon>Actinomycetota</taxon>
        <taxon>Actinomycetes</taxon>
        <taxon>Kitasatosporales</taxon>
        <taxon>Streptomycetaceae</taxon>
        <taxon>Streptomyces</taxon>
        <taxon>Streptomyces phaeochromogenes group</taxon>
    </lineage>
</organism>
<proteinExistence type="predicted"/>
<evidence type="ECO:0000313" key="1">
    <source>
        <dbReference type="EMBL" id="WSD12394.1"/>
    </source>
</evidence>
<dbReference type="Proteomes" id="UP001340816">
    <property type="component" value="Chromosome"/>
</dbReference>
<sequence>MQEPAATPLAHDRTQVAATVLADVVAALLTEPEALVAARAEFDGVPV</sequence>
<protein>
    <submittedName>
        <fullName evidence="1">Uncharacterized protein</fullName>
    </submittedName>
</protein>